<dbReference type="Proteomes" id="UP000027936">
    <property type="component" value="Unassembled WGS sequence"/>
</dbReference>
<dbReference type="Pfam" id="PF25023">
    <property type="entry name" value="TEN_YD-shell"/>
    <property type="match status" value="1"/>
</dbReference>
<keyword evidence="1" id="KW-0677">Repeat</keyword>
<dbReference type="InterPro" id="IPR056823">
    <property type="entry name" value="TEN-like_YD-shell"/>
</dbReference>
<evidence type="ECO:0000313" key="4">
    <source>
        <dbReference type="EMBL" id="KEF35798.1"/>
    </source>
</evidence>
<dbReference type="RefSeq" id="WP_152551314.1">
    <property type="nucleotide sequence ID" value="NZ_JJRY01000056.1"/>
</dbReference>
<feature type="non-terminal residue" evidence="4">
    <location>
        <position position="1"/>
    </location>
</feature>
<comment type="caution">
    <text evidence="4">The sequence shown here is derived from an EMBL/GenBank/DDBJ whole genome shotgun (WGS) entry which is preliminary data.</text>
</comment>
<dbReference type="EMBL" id="JJRY01000056">
    <property type="protein sequence ID" value="KEF35798.1"/>
    <property type="molecule type" value="Genomic_DNA"/>
</dbReference>
<feature type="domain" description="DUF6531" evidence="2">
    <location>
        <begin position="344"/>
        <end position="432"/>
    </location>
</feature>
<dbReference type="OrthoDB" id="1432909at2"/>
<name>A0A072NFU7_SCHAZ</name>
<protein>
    <submittedName>
        <fullName evidence="4">TGF-beta propeptide</fullName>
    </submittedName>
</protein>
<feature type="non-terminal residue" evidence="4">
    <location>
        <position position="590"/>
    </location>
</feature>
<gene>
    <name evidence="4" type="ORF">M670_05044</name>
</gene>
<dbReference type="Pfam" id="PF20148">
    <property type="entry name" value="DUF6531"/>
    <property type="match status" value="1"/>
</dbReference>
<feature type="domain" description="Teneurin-like YD-shell" evidence="3">
    <location>
        <begin position="466"/>
        <end position="580"/>
    </location>
</feature>
<organism evidence="4 5">
    <name type="scientific">Schinkia azotoformans MEV2011</name>
    <dbReference type="NCBI Taxonomy" id="1348973"/>
    <lineage>
        <taxon>Bacteria</taxon>
        <taxon>Bacillati</taxon>
        <taxon>Bacillota</taxon>
        <taxon>Bacilli</taxon>
        <taxon>Bacillales</taxon>
        <taxon>Bacillaceae</taxon>
        <taxon>Calidifontibacillus/Schinkia group</taxon>
        <taxon>Schinkia</taxon>
    </lineage>
</organism>
<dbReference type="SUPFAM" id="SSF63829">
    <property type="entry name" value="Calcium-dependent phosphotriesterase"/>
    <property type="match status" value="1"/>
</dbReference>
<evidence type="ECO:0000259" key="2">
    <source>
        <dbReference type="Pfam" id="PF20148"/>
    </source>
</evidence>
<proteinExistence type="predicted"/>
<reference evidence="4 5" key="1">
    <citation type="submission" date="2014-04" db="EMBL/GenBank/DDBJ databases">
        <title>Draft genome sequence of Bacillus azotoformans MEV2011, a (co-) denitrifying strain unable to grow in the presence of oxygen.</title>
        <authorList>
            <person name="Nielsen M."/>
            <person name="Schreiber L."/>
            <person name="Finster K."/>
            <person name="Schramm A."/>
        </authorList>
    </citation>
    <scope>NUCLEOTIDE SEQUENCE [LARGE SCALE GENOMIC DNA]</scope>
    <source>
        <strain evidence="4 5">MEV2011</strain>
    </source>
</reference>
<evidence type="ECO:0000259" key="3">
    <source>
        <dbReference type="Pfam" id="PF25023"/>
    </source>
</evidence>
<evidence type="ECO:0000313" key="5">
    <source>
        <dbReference type="Proteomes" id="UP000027936"/>
    </source>
</evidence>
<dbReference type="InterPro" id="IPR045351">
    <property type="entry name" value="DUF6531"/>
</dbReference>
<accession>A0A072NFU7</accession>
<dbReference type="Gene3D" id="2.180.10.10">
    <property type="entry name" value="RHS repeat-associated core"/>
    <property type="match status" value="1"/>
</dbReference>
<dbReference type="NCBIfam" id="NF033679">
    <property type="entry name" value="DNRLRE_dom"/>
    <property type="match status" value="1"/>
</dbReference>
<sequence>FVSSFLGPLYKVDMKLYMLPTYHSNIESIDHLQKDFPLLILRTKYYLKVLKKNIILQHSKSSKAQNEFSFILDMTDNLIPALINGELFIRDSVTNEEIFQIPKAIMTDKNGEVSDQVDMRLKEIEGQWVLTIIANQEWLNQKATKYPITIDPTIIVTEIKTNKFAETRDKTVASKVALTDQTYLAVGENLNGINRSYLWFKPPGLTSGARILNAQLKLHQYVNAASLETFVDVHPVLQPWGDEMTWSTKPTHGAAIASANSSKEGTVTGEWVFDITSLVQQWYEGEVANYGIVLMARGKSDVSESIDRRAFNSSESGGTIPKLEITYVTDQTGAENFWSYVGNVGLSNGNFLLSDIDVYLPGRGIPITVSRSYNSRSIPIPNKVGAKAPIEGMKSILGSGWLFNFEMRLKYKDPANSKIILFIDGDGSKHIFTEPEGQIGLWQGPPGIQYKLTYKAAEGTNPAYYILTDQTKTKYYFDFSTGKLEAIFDSNDNILDVAYTSDGTLQSITDASGRTIRFTFSANGKLDTIKGTEIPTVKYTYYSNGQLRMVQKLDAANNVKQQVSYEYDSQENLITAYDPNANSNFHWLYW</sequence>
<dbReference type="AlphaFoldDB" id="A0A072NFU7"/>
<evidence type="ECO:0000256" key="1">
    <source>
        <dbReference type="ARBA" id="ARBA00022737"/>
    </source>
</evidence>